<organism evidence="10 11">
    <name type="scientific">Neonectria ditissima</name>
    <dbReference type="NCBI Taxonomy" id="78410"/>
    <lineage>
        <taxon>Eukaryota</taxon>
        <taxon>Fungi</taxon>
        <taxon>Dikarya</taxon>
        <taxon>Ascomycota</taxon>
        <taxon>Pezizomycotina</taxon>
        <taxon>Sordariomycetes</taxon>
        <taxon>Hypocreomycetidae</taxon>
        <taxon>Hypocreales</taxon>
        <taxon>Nectriaceae</taxon>
        <taxon>Neonectria</taxon>
    </lineage>
</organism>
<keyword evidence="6" id="KW-0325">Glycoprotein</keyword>
<keyword evidence="4 9" id="KW-1133">Transmembrane helix</keyword>
<dbReference type="InterPro" id="IPR036259">
    <property type="entry name" value="MFS_trans_sf"/>
</dbReference>
<dbReference type="InterPro" id="IPR011701">
    <property type="entry name" value="MFS"/>
</dbReference>
<evidence type="ECO:0000256" key="7">
    <source>
        <dbReference type="ARBA" id="ARBA00037968"/>
    </source>
</evidence>
<dbReference type="OrthoDB" id="6730379at2759"/>
<dbReference type="Pfam" id="PF07690">
    <property type="entry name" value="MFS_1"/>
    <property type="match status" value="1"/>
</dbReference>
<evidence type="ECO:0000256" key="1">
    <source>
        <dbReference type="ARBA" id="ARBA00004141"/>
    </source>
</evidence>
<evidence type="ECO:0000256" key="6">
    <source>
        <dbReference type="ARBA" id="ARBA00023180"/>
    </source>
</evidence>
<evidence type="ECO:0000313" key="11">
    <source>
        <dbReference type="Proteomes" id="UP000050424"/>
    </source>
</evidence>
<feature type="transmembrane region" description="Helical" evidence="9">
    <location>
        <begin position="451"/>
        <end position="472"/>
    </location>
</feature>
<feature type="transmembrane region" description="Helical" evidence="9">
    <location>
        <begin position="153"/>
        <end position="177"/>
    </location>
</feature>
<dbReference type="PANTHER" id="PTHR43791">
    <property type="entry name" value="PERMEASE-RELATED"/>
    <property type="match status" value="1"/>
</dbReference>
<evidence type="ECO:0008006" key="12">
    <source>
        <dbReference type="Google" id="ProtNLM"/>
    </source>
</evidence>
<feature type="transmembrane region" description="Helical" evidence="9">
    <location>
        <begin position="382"/>
        <end position="407"/>
    </location>
</feature>
<dbReference type="PANTHER" id="PTHR43791:SF103">
    <property type="entry name" value="MAJOR FACILITATOR SUPERFAMILY (MFS) PROFILE DOMAIN-CONTAINING PROTEIN-RELATED"/>
    <property type="match status" value="1"/>
</dbReference>
<evidence type="ECO:0000256" key="4">
    <source>
        <dbReference type="ARBA" id="ARBA00022989"/>
    </source>
</evidence>
<accession>A0A0P7BF81</accession>
<feature type="transmembrane region" description="Helical" evidence="9">
    <location>
        <begin position="327"/>
        <end position="345"/>
    </location>
</feature>
<reference evidence="10 11" key="1">
    <citation type="submission" date="2015-09" db="EMBL/GenBank/DDBJ databases">
        <title>Draft genome of a European isolate of the apple canker pathogen Neonectria ditissima.</title>
        <authorList>
            <person name="Gomez-Cortecero A."/>
            <person name="Harrison R.J."/>
            <person name="Armitage A.D."/>
        </authorList>
    </citation>
    <scope>NUCLEOTIDE SEQUENCE [LARGE SCALE GENOMIC DNA]</scope>
    <source>
        <strain evidence="10 11">R09/05</strain>
    </source>
</reference>
<feature type="transmembrane region" description="Helical" evidence="9">
    <location>
        <begin position="419"/>
        <end position="439"/>
    </location>
</feature>
<dbReference type="AlphaFoldDB" id="A0A0P7BF81"/>
<dbReference type="EMBL" id="LKCW01000117">
    <property type="protein sequence ID" value="KPM39059.1"/>
    <property type="molecule type" value="Genomic_DNA"/>
</dbReference>
<comment type="similarity">
    <text evidence="7">Belongs to the major facilitator superfamily. Allantoate permease family.</text>
</comment>
<evidence type="ECO:0000313" key="10">
    <source>
        <dbReference type="EMBL" id="KPM39059.1"/>
    </source>
</evidence>
<evidence type="ECO:0000256" key="3">
    <source>
        <dbReference type="ARBA" id="ARBA00022692"/>
    </source>
</evidence>
<feature type="transmembrane region" description="Helical" evidence="9">
    <location>
        <begin position="357"/>
        <end position="376"/>
    </location>
</feature>
<protein>
    <recommendedName>
        <fullName evidence="12">Major facilitator superfamily (MFS) profile domain-containing protein</fullName>
    </recommendedName>
</protein>
<feature type="transmembrane region" description="Helical" evidence="9">
    <location>
        <begin position="121"/>
        <end position="141"/>
    </location>
</feature>
<feature type="transmembrane region" description="Helical" evidence="9">
    <location>
        <begin position="289"/>
        <end position="307"/>
    </location>
</feature>
<keyword evidence="3 9" id="KW-0812">Transmembrane</keyword>
<evidence type="ECO:0000256" key="5">
    <source>
        <dbReference type="ARBA" id="ARBA00023136"/>
    </source>
</evidence>
<keyword evidence="2" id="KW-0813">Transport</keyword>
<dbReference type="GO" id="GO:0016020">
    <property type="term" value="C:membrane"/>
    <property type="evidence" value="ECO:0007669"/>
    <property type="project" value="UniProtKB-SubCell"/>
</dbReference>
<evidence type="ECO:0000256" key="8">
    <source>
        <dbReference type="SAM" id="MobiDB-lite"/>
    </source>
</evidence>
<sequence length="524" mass="57301">MAGSQEKIDERPVSETVESPEKFDNQNNEIAVFEEIDPAEEKALVRKLDHVIMPLMAAVYFFQYTRSANKSIQPDLDKGSINYAAVFGLKDDLKLSGEEFSWVVSLFYLGQLASEYPAAYILSRFHITIFVGATIVAWGAVEMSIGATQDFHGLAAARFFLGFAEAAVSPAFVIITSNWYRRSEHPIRVATWISMNGISQIVGALLMYAVGGADMAIESWRAIFLVFGGLTVACGGAFVLLMPRDTTNAWFLTEREREVATRRLAIDRATRDRAHFDKKQMWEALSSPLTWLYFMMALCITLTTPILKFSSLVINGFGFTKFRTMLVGLPGGAINFTTVWVSALVPRFFPGTRVYTAIGLTLVPLAGSTILLALPVDANGGASWGIVASTWLAACSSAPLCACAGLMASNVKGNTKKSIVSAGFFITYCVGCIVSPQAWQQADAPRYTKGCMLSIASWVAMIVTLVIYLVLIKRKNRIRNEKASEGRPEYLSGSQLGEGSHTQLGVSVDSDLTDLGDKGFRYST</sequence>
<feature type="transmembrane region" description="Helical" evidence="9">
    <location>
        <begin position="189"/>
        <end position="210"/>
    </location>
</feature>
<keyword evidence="11" id="KW-1185">Reference proteome</keyword>
<evidence type="ECO:0000256" key="9">
    <source>
        <dbReference type="SAM" id="Phobius"/>
    </source>
</evidence>
<keyword evidence="5 9" id="KW-0472">Membrane</keyword>
<feature type="region of interest" description="Disordered" evidence="8">
    <location>
        <begin position="1"/>
        <end position="22"/>
    </location>
</feature>
<comment type="subcellular location">
    <subcellularLocation>
        <location evidence="1">Membrane</location>
        <topology evidence="1">Multi-pass membrane protein</topology>
    </subcellularLocation>
</comment>
<gene>
    <name evidence="10" type="ORF">AK830_g7494</name>
</gene>
<dbReference type="Gene3D" id="1.20.1250.20">
    <property type="entry name" value="MFS general substrate transporter like domains"/>
    <property type="match status" value="1"/>
</dbReference>
<feature type="transmembrane region" description="Helical" evidence="9">
    <location>
        <begin position="222"/>
        <end position="242"/>
    </location>
</feature>
<dbReference type="SUPFAM" id="SSF103473">
    <property type="entry name" value="MFS general substrate transporter"/>
    <property type="match status" value="1"/>
</dbReference>
<name>A0A0P7BF81_9HYPO</name>
<dbReference type="GO" id="GO:0022857">
    <property type="term" value="F:transmembrane transporter activity"/>
    <property type="evidence" value="ECO:0007669"/>
    <property type="project" value="InterPro"/>
</dbReference>
<dbReference type="Proteomes" id="UP000050424">
    <property type="component" value="Unassembled WGS sequence"/>
</dbReference>
<proteinExistence type="inferred from homology"/>
<dbReference type="FunFam" id="1.20.1250.20:FF:000064">
    <property type="entry name" value="MFS allantoate transporter"/>
    <property type="match status" value="1"/>
</dbReference>
<evidence type="ECO:0000256" key="2">
    <source>
        <dbReference type="ARBA" id="ARBA00022448"/>
    </source>
</evidence>
<comment type="caution">
    <text evidence="10">The sequence shown here is derived from an EMBL/GenBank/DDBJ whole genome shotgun (WGS) entry which is preliminary data.</text>
</comment>